<dbReference type="InterPro" id="IPR050320">
    <property type="entry name" value="N5-glutamine_MTase"/>
</dbReference>
<evidence type="ECO:0000313" key="8">
    <source>
        <dbReference type="EMBL" id="QCD43200.1"/>
    </source>
</evidence>
<dbReference type="InterPro" id="IPR002052">
    <property type="entry name" value="DNA_methylase_N6_adenine_CS"/>
</dbReference>
<dbReference type="CDD" id="cd02440">
    <property type="entry name" value="AdoMet_MTases"/>
    <property type="match status" value="1"/>
</dbReference>
<dbReference type="SUPFAM" id="SSF53335">
    <property type="entry name" value="S-adenosyl-L-methionine-dependent methyltransferases"/>
    <property type="match status" value="1"/>
</dbReference>
<evidence type="ECO:0000259" key="7">
    <source>
        <dbReference type="Pfam" id="PF17827"/>
    </source>
</evidence>
<keyword evidence="2 8" id="KW-0489">Methyltransferase</keyword>
<proteinExistence type="predicted"/>
<dbReference type="RefSeq" id="WP_136416522.1">
    <property type="nucleotide sequence ID" value="NZ_CP039396.1"/>
</dbReference>
<accession>A0A4P7W6K7</accession>
<dbReference type="AlphaFoldDB" id="A0A4P7W6K7"/>
<dbReference type="Gene3D" id="3.40.50.150">
    <property type="entry name" value="Vaccinia Virus protein VP39"/>
    <property type="match status" value="1"/>
</dbReference>
<dbReference type="Gene3D" id="1.10.8.10">
    <property type="entry name" value="DNA helicase RuvA subunit, C-terminal domain"/>
    <property type="match status" value="1"/>
</dbReference>
<dbReference type="EMBL" id="CP039396">
    <property type="protein sequence ID" value="QCD43200.1"/>
    <property type="molecule type" value="Genomic_DNA"/>
</dbReference>
<dbReference type="InterPro" id="IPR029063">
    <property type="entry name" value="SAM-dependent_MTases_sf"/>
</dbReference>
<dbReference type="PANTHER" id="PTHR18895">
    <property type="entry name" value="HEMK METHYLTRANSFERASE"/>
    <property type="match status" value="1"/>
</dbReference>
<name>A0A4P7W6K7_9BACT</name>
<keyword evidence="4" id="KW-0949">S-adenosyl-L-methionine</keyword>
<dbReference type="GO" id="GO:0003676">
    <property type="term" value="F:nucleic acid binding"/>
    <property type="evidence" value="ECO:0007669"/>
    <property type="project" value="InterPro"/>
</dbReference>
<feature type="domain" description="Methyltransferase small" evidence="6">
    <location>
        <begin position="113"/>
        <end position="195"/>
    </location>
</feature>
<evidence type="ECO:0000256" key="1">
    <source>
        <dbReference type="ARBA" id="ARBA00012771"/>
    </source>
</evidence>
<evidence type="ECO:0000256" key="4">
    <source>
        <dbReference type="ARBA" id="ARBA00022691"/>
    </source>
</evidence>
<keyword evidence="9" id="KW-1185">Reference proteome</keyword>
<evidence type="ECO:0000256" key="2">
    <source>
        <dbReference type="ARBA" id="ARBA00022603"/>
    </source>
</evidence>
<dbReference type="InterPro" id="IPR007848">
    <property type="entry name" value="Small_mtfrase_dom"/>
</dbReference>
<dbReference type="GO" id="GO:0102559">
    <property type="term" value="F:peptide chain release factor N(5)-glutamine methyltransferase activity"/>
    <property type="evidence" value="ECO:0007669"/>
    <property type="project" value="UniProtKB-EC"/>
</dbReference>
<dbReference type="InterPro" id="IPR004556">
    <property type="entry name" value="HemK-like"/>
</dbReference>
<dbReference type="EC" id="2.1.1.297" evidence="1"/>
<evidence type="ECO:0000256" key="3">
    <source>
        <dbReference type="ARBA" id="ARBA00022679"/>
    </source>
</evidence>
<dbReference type="Proteomes" id="UP000297149">
    <property type="component" value="Chromosome"/>
</dbReference>
<gene>
    <name evidence="8" type="ORF">E7747_13480</name>
</gene>
<dbReference type="InterPro" id="IPR040758">
    <property type="entry name" value="PrmC_N"/>
</dbReference>
<protein>
    <recommendedName>
        <fullName evidence="1">peptide chain release factor N(5)-glutamine methyltransferase</fullName>
        <ecNumber evidence="1">2.1.1.297</ecNumber>
    </recommendedName>
</protein>
<dbReference type="PANTHER" id="PTHR18895:SF74">
    <property type="entry name" value="MTRF1L RELEASE FACTOR GLUTAMINE METHYLTRANSFERASE"/>
    <property type="match status" value="1"/>
</dbReference>
<sequence>MTTLRQLYDSTCKKLAPIYGDREARWLFRTIMEHIKGWNQVELALRADKEVSDFIVGRVDDATDRLLEGEPVQYIYGDTYWHGMTLKVNPAVLIPRPETEELVDIIVKDNTKSDLKVLDVCTGSGCIAVALARSLDFPEVSGFDISDDALAVARENTSALKVDVNFFKADALNLSKVENEFDIIVSNPPYVLESEKAGIDKNVLDHEPHVALFVPMMTVLNSIKP</sequence>
<reference evidence="9" key="1">
    <citation type="submission" date="2019-02" db="EMBL/GenBank/DDBJ databases">
        <title>Isolation and identification of novel species under the genus Muribaculum.</title>
        <authorList>
            <person name="Miyake S."/>
            <person name="Ding Y."/>
            <person name="Low A."/>
            <person name="Soh M."/>
            <person name="Seedorf H."/>
        </authorList>
    </citation>
    <scope>NUCLEOTIDE SEQUENCE [LARGE SCALE GENOMIC DNA]</scope>
    <source>
        <strain evidence="9">H5</strain>
    </source>
</reference>
<dbReference type="Pfam" id="PF05175">
    <property type="entry name" value="MTS"/>
    <property type="match status" value="1"/>
</dbReference>
<keyword evidence="3 8" id="KW-0808">Transferase</keyword>
<dbReference type="NCBIfam" id="TIGR00536">
    <property type="entry name" value="hemK_fam"/>
    <property type="match status" value="1"/>
</dbReference>
<feature type="domain" description="Release factor glutamine methyltransferase N-terminal" evidence="7">
    <location>
        <begin position="22"/>
        <end position="77"/>
    </location>
</feature>
<dbReference type="PROSITE" id="PS00092">
    <property type="entry name" value="N6_MTASE"/>
    <property type="match status" value="1"/>
</dbReference>
<dbReference type="Pfam" id="PF17827">
    <property type="entry name" value="PrmC_N"/>
    <property type="match status" value="1"/>
</dbReference>
<evidence type="ECO:0000256" key="5">
    <source>
        <dbReference type="ARBA" id="ARBA00048391"/>
    </source>
</evidence>
<dbReference type="GO" id="GO:0032259">
    <property type="term" value="P:methylation"/>
    <property type="evidence" value="ECO:0007669"/>
    <property type="project" value="UniProtKB-KW"/>
</dbReference>
<comment type="catalytic activity">
    <reaction evidence="5">
        <text>L-glutaminyl-[peptide chain release factor] + S-adenosyl-L-methionine = N(5)-methyl-L-glutaminyl-[peptide chain release factor] + S-adenosyl-L-homocysteine + H(+)</text>
        <dbReference type="Rhea" id="RHEA:42896"/>
        <dbReference type="Rhea" id="RHEA-COMP:10271"/>
        <dbReference type="Rhea" id="RHEA-COMP:10272"/>
        <dbReference type="ChEBI" id="CHEBI:15378"/>
        <dbReference type="ChEBI" id="CHEBI:30011"/>
        <dbReference type="ChEBI" id="CHEBI:57856"/>
        <dbReference type="ChEBI" id="CHEBI:59789"/>
        <dbReference type="ChEBI" id="CHEBI:61891"/>
        <dbReference type="EC" id="2.1.1.297"/>
    </reaction>
</comment>
<evidence type="ECO:0000259" key="6">
    <source>
        <dbReference type="Pfam" id="PF05175"/>
    </source>
</evidence>
<organism evidence="8 9">
    <name type="scientific">Duncaniella dubosii</name>
    <dbReference type="NCBI Taxonomy" id="2518971"/>
    <lineage>
        <taxon>Bacteria</taxon>
        <taxon>Pseudomonadati</taxon>
        <taxon>Bacteroidota</taxon>
        <taxon>Bacteroidia</taxon>
        <taxon>Bacteroidales</taxon>
        <taxon>Muribaculaceae</taxon>
        <taxon>Duncaniella</taxon>
    </lineage>
</organism>
<evidence type="ECO:0000313" key="9">
    <source>
        <dbReference type="Proteomes" id="UP000297149"/>
    </source>
</evidence>
<dbReference type="KEGG" id="ddb:E7747_13480"/>